<reference evidence="2 3" key="1">
    <citation type="submission" date="2024-10" db="EMBL/GenBank/DDBJ databases">
        <title>The Natural Products Discovery Center: Release of the First 8490 Sequenced Strains for Exploring Actinobacteria Biosynthetic Diversity.</title>
        <authorList>
            <person name="Kalkreuter E."/>
            <person name="Kautsar S.A."/>
            <person name="Yang D."/>
            <person name="Bader C.D."/>
            <person name="Teijaro C.N."/>
            <person name="Fluegel L."/>
            <person name="Davis C.M."/>
            <person name="Simpson J.R."/>
            <person name="Lauterbach L."/>
            <person name="Steele A.D."/>
            <person name="Gui C."/>
            <person name="Meng S."/>
            <person name="Li G."/>
            <person name="Viehrig K."/>
            <person name="Ye F."/>
            <person name="Su P."/>
            <person name="Kiefer A.F."/>
            <person name="Nichols A."/>
            <person name="Cepeda A.J."/>
            <person name="Yan W."/>
            <person name="Fan B."/>
            <person name="Jiang Y."/>
            <person name="Adhikari A."/>
            <person name="Zheng C.-J."/>
            <person name="Schuster L."/>
            <person name="Cowan T.M."/>
            <person name="Smanski M.J."/>
            <person name="Chevrette M.G."/>
            <person name="De Carvalho L.P.S."/>
            <person name="Shen B."/>
        </authorList>
    </citation>
    <scope>NUCLEOTIDE SEQUENCE [LARGE SCALE GENOMIC DNA]</scope>
    <source>
        <strain evidence="2 3">NPDC050545</strain>
    </source>
</reference>
<organism evidence="2 3">
    <name type="scientific">Nonomuraea typhae</name>
    <dbReference type="NCBI Taxonomy" id="2603600"/>
    <lineage>
        <taxon>Bacteria</taxon>
        <taxon>Bacillati</taxon>
        <taxon>Actinomycetota</taxon>
        <taxon>Actinomycetes</taxon>
        <taxon>Streptosporangiales</taxon>
        <taxon>Streptosporangiaceae</taxon>
        <taxon>Nonomuraea</taxon>
    </lineage>
</organism>
<proteinExistence type="predicted"/>
<gene>
    <name evidence="2" type="ORF">ACIBG2_35775</name>
</gene>
<name>A0ABW7Z3N8_9ACTN</name>
<keyword evidence="1" id="KW-0732">Signal</keyword>
<dbReference type="Proteomes" id="UP001612741">
    <property type="component" value="Unassembled WGS sequence"/>
</dbReference>
<feature type="chain" id="PRO_5045105592" evidence="1">
    <location>
        <begin position="18"/>
        <end position="83"/>
    </location>
</feature>
<sequence length="83" mass="9580">MLKRLFIGTMIAASAFAVTGTVITTQAASASTQAVCSAPTGKVTTAAKKCRWRWNKHGKKCWYCWHHHHWEKKWCKHWDKNKH</sequence>
<keyword evidence="3" id="KW-1185">Reference proteome</keyword>
<dbReference type="EMBL" id="JBITGY010000010">
    <property type="protein sequence ID" value="MFI6502785.1"/>
    <property type="molecule type" value="Genomic_DNA"/>
</dbReference>
<feature type="signal peptide" evidence="1">
    <location>
        <begin position="1"/>
        <end position="17"/>
    </location>
</feature>
<accession>A0ABW7Z3N8</accession>
<evidence type="ECO:0000313" key="2">
    <source>
        <dbReference type="EMBL" id="MFI6502785.1"/>
    </source>
</evidence>
<dbReference type="RefSeq" id="WP_157245110.1">
    <property type="nucleotide sequence ID" value="NZ_JBITGY010000010.1"/>
</dbReference>
<protein>
    <submittedName>
        <fullName evidence="2">Uncharacterized protein</fullName>
    </submittedName>
</protein>
<evidence type="ECO:0000313" key="3">
    <source>
        <dbReference type="Proteomes" id="UP001612741"/>
    </source>
</evidence>
<comment type="caution">
    <text evidence="2">The sequence shown here is derived from an EMBL/GenBank/DDBJ whole genome shotgun (WGS) entry which is preliminary data.</text>
</comment>
<evidence type="ECO:0000256" key="1">
    <source>
        <dbReference type="SAM" id="SignalP"/>
    </source>
</evidence>